<dbReference type="GO" id="GO:0071555">
    <property type="term" value="P:cell wall organization"/>
    <property type="evidence" value="ECO:0007669"/>
    <property type="project" value="UniProtKB-KW"/>
</dbReference>
<organism evidence="6 7">
    <name type="scientific">Achlya hypogyna</name>
    <name type="common">Oomycete</name>
    <name type="synonym">Protoachlya hypogyna</name>
    <dbReference type="NCBI Taxonomy" id="1202772"/>
    <lineage>
        <taxon>Eukaryota</taxon>
        <taxon>Sar</taxon>
        <taxon>Stramenopiles</taxon>
        <taxon>Oomycota</taxon>
        <taxon>Saprolegniomycetes</taxon>
        <taxon>Saprolegniales</taxon>
        <taxon>Achlyaceae</taxon>
        <taxon>Achlya</taxon>
    </lineage>
</organism>
<dbReference type="InterPro" id="IPR005629">
    <property type="entry name" value="Skn1/Kre6/Sbg1"/>
</dbReference>
<dbReference type="Proteomes" id="UP000243579">
    <property type="component" value="Unassembled WGS sequence"/>
</dbReference>
<keyword evidence="7" id="KW-1185">Reference proteome</keyword>
<keyword evidence="4" id="KW-0961">Cell wall biogenesis/degradation</keyword>
<dbReference type="GO" id="GO:0005886">
    <property type="term" value="C:plasma membrane"/>
    <property type="evidence" value="ECO:0007669"/>
    <property type="project" value="TreeGrafter"/>
</dbReference>
<sequence>MYMEIDYIRIWQDTATMSVGCDPASHPTKEFIKAHISNYTDVRNPDKPVIGHANCLSNDDCTIKGDTVTGQCKDRLCVCQHNWVGPRCTKYAPKWLVDHDMSYYGPGMNVGIALVSATVVGIILTCVLRCRLRQKRLAREAHEKENEKKIPPVIQSNRRNLLFIDNSRDCSLDDDLPVLRA</sequence>
<feature type="transmembrane region" description="Helical" evidence="5">
    <location>
        <begin position="110"/>
        <end position="130"/>
    </location>
</feature>
<evidence type="ECO:0000256" key="3">
    <source>
        <dbReference type="ARBA" id="ARBA00023180"/>
    </source>
</evidence>
<keyword evidence="5" id="KW-0812">Transmembrane</keyword>
<reference evidence="6 7" key="1">
    <citation type="journal article" date="2014" name="Genome Biol. Evol.">
        <title>The secreted proteins of Achlya hypogyna and Thraustotheca clavata identify the ancestral oomycete secretome and reveal gene acquisitions by horizontal gene transfer.</title>
        <authorList>
            <person name="Misner I."/>
            <person name="Blouin N."/>
            <person name="Leonard G."/>
            <person name="Richards T.A."/>
            <person name="Lane C.E."/>
        </authorList>
    </citation>
    <scope>NUCLEOTIDE SEQUENCE [LARGE SCALE GENOMIC DNA]</scope>
    <source>
        <strain evidence="6 7">ATCC 48635</strain>
    </source>
</reference>
<evidence type="ECO:0000256" key="5">
    <source>
        <dbReference type="SAM" id="Phobius"/>
    </source>
</evidence>
<dbReference type="EMBL" id="JNBR01002947">
    <property type="protein sequence ID" value="OQR80536.1"/>
    <property type="molecule type" value="Genomic_DNA"/>
</dbReference>
<dbReference type="OrthoDB" id="75770at2759"/>
<accession>A0A1V9Y496</accession>
<dbReference type="AlphaFoldDB" id="A0A1V9Y496"/>
<dbReference type="GO" id="GO:0015926">
    <property type="term" value="F:glucosidase activity"/>
    <property type="evidence" value="ECO:0007669"/>
    <property type="project" value="TreeGrafter"/>
</dbReference>
<keyword evidence="5" id="KW-1133">Transmembrane helix</keyword>
<name>A0A1V9Y496_ACHHY</name>
<comment type="subcellular location">
    <subcellularLocation>
        <location evidence="1">Membrane</location>
    </subcellularLocation>
</comment>
<comment type="caution">
    <text evidence="6">The sequence shown here is derived from an EMBL/GenBank/DDBJ whole genome shotgun (WGS) entry which is preliminary data.</text>
</comment>
<evidence type="ECO:0000313" key="7">
    <source>
        <dbReference type="Proteomes" id="UP000243579"/>
    </source>
</evidence>
<keyword evidence="3" id="KW-0325">Glycoprotein</keyword>
<dbReference type="Pfam" id="PF03935">
    <property type="entry name" value="SKN1_KRE6_Sbg1"/>
    <property type="match status" value="1"/>
</dbReference>
<evidence type="ECO:0000313" key="6">
    <source>
        <dbReference type="EMBL" id="OQR80536.1"/>
    </source>
</evidence>
<evidence type="ECO:0000256" key="2">
    <source>
        <dbReference type="ARBA" id="ARBA00023136"/>
    </source>
</evidence>
<evidence type="ECO:0000256" key="1">
    <source>
        <dbReference type="ARBA" id="ARBA00004370"/>
    </source>
</evidence>
<dbReference type="GO" id="GO:0005789">
    <property type="term" value="C:endoplasmic reticulum membrane"/>
    <property type="evidence" value="ECO:0007669"/>
    <property type="project" value="TreeGrafter"/>
</dbReference>
<proteinExistence type="predicted"/>
<dbReference type="PANTHER" id="PTHR31361:SF1">
    <property type="entry name" value="BETA-GLUCAN SYNTHESIS-ASSOCIATED PROTEIN KRE6-RELATED"/>
    <property type="match status" value="1"/>
</dbReference>
<protein>
    <submittedName>
        <fullName evidence="6">Beta-glucan synthesis-associated protein</fullName>
    </submittedName>
</protein>
<dbReference type="PANTHER" id="PTHR31361">
    <property type="entry name" value="BETA-GLUCAN SYNTHESIS-ASSOCIATED PROTEIN KRE6-RELATED"/>
    <property type="match status" value="1"/>
</dbReference>
<evidence type="ECO:0000256" key="4">
    <source>
        <dbReference type="ARBA" id="ARBA00023316"/>
    </source>
</evidence>
<dbReference type="GO" id="GO:0006078">
    <property type="term" value="P:(1-&gt;6)-beta-D-glucan biosynthetic process"/>
    <property type="evidence" value="ECO:0007669"/>
    <property type="project" value="TreeGrafter"/>
</dbReference>
<keyword evidence="2 5" id="KW-0472">Membrane</keyword>
<gene>
    <name evidence="6" type="ORF">ACHHYP_17484</name>
</gene>